<protein>
    <recommendedName>
        <fullName evidence="3 9">Aminoglycoside N(6')-acetyltransferase type 1</fullName>
        <ecNumber evidence="2 9">2.3.1.82</ecNumber>
    </recommendedName>
    <alternativeName>
        <fullName evidence="7 9">Aminoglycoside resistance protein</fullName>
    </alternativeName>
</protein>
<sequence length="148" mass="16185">MAIRIATPSDIAGWVALRARLWPDTSLAQHEDEAAAVLAGSPRDSIAFLEVAEEVGLRGFAEAALRRDHVNGCETSPVAFLEGIYVRPTDHGSGVGRSLLRSVQSWALDRGVTELASDAHVDNVTSRAFHRALGFEEMDRVVYFRKLL</sequence>
<dbReference type="OrthoDB" id="273614at2"/>
<evidence type="ECO:0000256" key="1">
    <source>
        <dbReference type="ARBA" id="ARBA00011738"/>
    </source>
</evidence>
<evidence type="ECO:0000256" key="4">
    <source>
        <dbReference type="ARBA" id="ARBA00022679"/>
    </source>
</evidence>
<feature type="domain" description="N-acetyltransferase" evidence="10">
    <location>
        <begin position="1"/>
        <end position="148"/>
    </location>
</feature>
<evidence type="ECO:0000313" key="11">
    <source>
        <dbReference type="EMBL" id="SLN24203.1"/>
    </source>
</evidence>
<proteinExistence type="predicted"/>
<dbReference type="Pfam" id="PF00583">
    <property type="entry name" value="Acetyltransf_1"/>
    <property type="match status" value="1"/>
</dbReference>
<evidence type="ECO:0000256" key="2">
    <source>
        <dbReference type="ARBA" id="ARBA00012888"/>
    </source>
</evidence>
<keyword evidence="12" id="KW-1185">Reference proteome</keyword>
<keyword evidence="6 9" id="KW-0012">Acyltransferase</keyword>
<dbReference type="InterPro" id="IPR024170">
    <property type="entry name" value="Aminoglycoside_N6-AcTrfrase"/>
</dbReference>
<name>A0A1Y5RS97_9RHOB</name>
<gene>
    <name evidence="11" type="ORF">ROA7023_00749</name>
</gene>
<keyword evidence="4 9" id="KW-0808">Transferase</keyword>
<dbReference type="InterPro" id="IPR016181">
    <property type="entry name" value="Acyl_CoA_acyltransferase"/>
</dbReference>
<dbReference type="InterPro" id="IPR000182">
    <property type="entry name" value="GNAT_dom"/>
</dbReference>
<dbReference type="SUPFAM" id="SSF55729">
    <property type="entry name" value="Acyl-CoA N-acyltransferases (Nat)"/>
    <property type="match status" value="1"/>
</dbReference>
<keyword evidence="5 9" id="KW-0046">Antibiotic resistance</keyword>
<dbReference type="Proteomes" id="UP000193900">
    <property type="component" value="Unassembled WGS sequence"/>
</dbReference>
<dbReference type="PIRSF" id="PIRSF000452">
    <property type="entry name" value="6-N-acetyltransf"/>
    <property type="match status" value="1"/>
</dbReference>
<reference evidence="11 12" key="1">
    <citation type="submission" date="2017-03" db="EMBL/GenBank/DDBJ databases">
        <authorList>
            <person name="Afonso C.L."/>
            <person name="Miller P.J."/>
            <person name="Scott M.A."/>
            <person name="Spackman E."/>
            <person name="Goraichik I."/>
            <person name="Dimitrov K.M."/>
            <person name="Suarez D.L."/>
            <person name="Swayne D.E."/>
        </authorList>
    </citation>
    <scope>NUCLEOTIDE SEQUENCE [LARGE SCALE GENOMIC DNA]</scope>
    <source>
        <strain evidence="11 12">CECT 7023</strain>
    </source>
</reference>
<dbReference type="EC" id="2.3.1.82" evidence="2 9"/>
<evidence type="ECO:0000313" key="12">
    <source>
        <dbReference type="Proteomes" id="UP000193900"/>
    </source>
</evidence>
<comment type="function">
    <text evidence="9">Catalyzes the transfer of an acetyl group from acetyl-CoA to the 6'-amino group of aminoglycoside molecules conferring resistance to antibiotics containing the purpurosamine ring.</text>
</comment>
<evidence type="ECO:0000256" key="5">
    <source>
        <dbReference type="ARBA" id="ARBA00023251"/>
    </source>
</evidence>
<dbReference type="InterPro" id="IPR050832">
    <property type="entry name" value="Bact_Acetyltransf"/>
</dbReference>
<dbReference type="PANTHER" id="PTHR43877">
    <property type="entry name" value="AMINOALKYLPHOSPHONATE N-ACETYLTRANSFERASE-RELATED-RELATED"/>
    <property type="match status" value="1"/>
</dbReference>
<dbReference type="AlphaFoldDB" id="A0A1Y5RS97"/>
<dbReference type="CDD" id="cd04301">
    <property type="entry name" value="NAT_SF"/>
    <property type="match status" value="1"/>
</dbReference>
<accession>A0A1Y5RS97</accession>
<comment type="subunit">
    <text evidence="1 9">Homodimer.</text>
</comment>
<evidence type="ECO:0000256" key="7">
    <source>
        <dbReference type="ARBA" id="ARBA00029660"/>
    </source>
</evidence>
<evidence type="ECO:0000256" key="3">
    <source>
        <dbReference type="ARBA" id="ARBA00017677"/>
    </source>
</evidence>
<dbReference type="GO" id="GO:0046677">
    <property type="term" value="P:response to antibiotic"/>
    <property type="evidence" value="ECO:0007669"/>
    <property type="project" value="UniProtKB-KW"/>
</dbReference>
<evidence type="ECO:0000256" key="6">
    <source>
        <dbReference type="ARBA" id="ARBA00023315"/>
    </source>
</evidence>
<dbReference type="NCBIfam" id="NF043067">
    <property type="entry name" value="AAC_6p_group_E"/>
    <property type="match status" value="1"/>
</dbReference>
<evidence type="ECO:0000256" key="9">
    <source>
        <dbReference type="PIRNR" id="PIRNR000452"/>
    </source>
</evidence>
<evidence type="ECO:0000256" key="8">
    <source>
        <dbReference type="ARBA" id="ARBA00048923"/>
    </source>
</evidence>
<dbReference type="EMBL" id="FWFZ01000002">
    <property type="protein sequence ID" value="SLN24203.1"/>
    <property type="molecule type" value="Genomic_DNA"/>
</dbReference>
<organism evidence="11 12">
    <name type="scientific">Roseisalinus antarcticus</name>
    <dbReference type="NCBI Taxonomy" id="254357"/>
    <lineage>
        <taxon>Bacteria</taxon>
        <taxon>Pseudomonadati</taxon>
        <taxon>Pseudomonadota</taxon>
        <taxon>Alphaproteobacteria</taxon>
        <taxon>Rhodobacterales</taxon>
        <taxon>Roseobacteraceae</taxon>
        <taxon>Roseisalinus</taxon>
    </lineage>
</organism>
<dbReference type="GO" id="GO:0047663">
    <property type="term" value="F:aminoglycoside 6'-N-acetyltransferase activity"/>
    <property type="evidence" value="ECO:0007669"/>
    <property type="project" value="UniProtKB-EC"/>
</dbReference>
<dbReference type="PROSITE" id="PS51186">
    <property type="entry name" value="GNAT"/>
    <property type="match status" value="1"/>
</dbReference>
<comment type="catalytic activity">
    <reaction evidence="8 9">
        <text>kanamycin B + acetyl-CoA = N(6')-acetylkanamycin B + CoA + H(+)</text>
        <dbReference type="Rhea" id="RHEA:16449"/>
        <dbReference type="ChEBI" id="CHEBI:15378"/>
        <dbReference type="ChEBI" id="CHEBI:57287"/>
        <dbReference type="ChEBI" id="CHEBI:57288"/>
        <dbReference type="ChEBI" id="CHEBI:58390"/>
        <dbReference type="ChEBI" id="CHEBI:58549"/>
        <dbReference type="EC" id="2.3.1.82"/>
    </reaction>
</comment>
<evidence type="ECO:0000259" key="10">
    <source>
        <dbReference type="PROSITE" id="PS51186"/>
    </source>
</evidence>
<dbReference type="Gene3D" id="3.40.630.30">
    <property type="match status" value="1"/>
</dbReference>
<dbReference type="RefSeq" id="WP_085877653.1">
    <property type="nucleotide sequence ID" value="NZ_FWFZ01000002.1"/>
</dbReference>